<dbReference type="AlphaFoldDB" id="A0A5M9K449"/>
<dbReference type="Proteomes" id="UP000322873">
    <property type="component" value="Unassembled WGS sequence"/>
</dbReference>
<keyword evidence="2" id="KW-0812">Transmembrane</keyword>
<dbReference type="EMBL" id="VICG01000002">
    <property type="protein sequence ID" value="KAA8575577.1"/>
    <property type="molecule type" value="Genomic_DNA"/>
</dbReference>
<evidence type="ECO:0000313" key="3">
    <source>
        <dbReference type="EMBL" id="KAA8575577.1"/>
    </source>
</evidence>
<organism evidence="3 4">
    <name type="scientific">Monilinia fructicola</name>
    <name type="common">Brown rot fungus</name>
    <name type="synonym">Ciboria fructicola</name>
    <dbReference type="NCBI Taxonomy" id="38448"/>
    <lineage>
        <taxon>Eukaryota</taxon>
        <taxon>Fungi</taxon>
        <taxon>Dikarya</taxon>
        <taxon>Ascomycota</taxon>
        <taxon>Pezizomycotina</taxon>
        <taxon>Leotiomycetes</taxon>
        <taxon>Helotiales</taxon>
        <taxon>Sclerotiniaceae</taxon>
        <taxon>Monilinia</taxon>
    </lineage>
</organism>
<feature type="region of interest" description="Disordered" evidence="1">
    <location>
        <begin position="439"/>
        <end position="458"/>
    </location>
</feature>
<evidence type="ECO:0000313" key="4">
    <source>
        <dbReference type="Proteomes" id="UP000322873"/>
    </source>
</evidence>
<accession>A0A5M9K449</accession>
<comment type="caution">
    <text evidence="3">The sequence shown here is derived from an EMBL/GenBank/DDBJ whole genome shotgun (WGS) entry which is preliminary data.</text>
</comment>
<sequence>MAIQKKVDASLSIIIDIASLENLDIGQLQGGEEEVAAVLKAAANILGAVSTQHHLVSLQALSNDLHKLAADTDKAQGRNSLRSRGLFDAFASAMTGGAAGGKDGAAGGGGGIFEKLGGKLLDVTAESLAGPAQYLGDGVGRGATTGLKINNGVKQTSAEKPSGVNKVADNLGFGLSNALTGSLNTSAFTTGAGAASSALGSGLGGGAASGLGLNKSAVVAPNGTGIPGIAGGLGNGLTYSLFSNIDMSKLMSGLPTGMLQSAVVSAGKGLGEGAAEGLDLPMKAATAMRLKRAAAEAAGTNATGSGLDVGKVAFGFTRSLSSSFLGAVDIKELTAQTMSGSNLSSMVGPTIVGAASGLGSGAAQGLGLSSKAVDPTTGPDTAAPEVAHNFAYQLTTSFLANGTLSSLQSKLMSAMSGSSMVGPALVGAGSGLGSGAAQGLGLSDKAQDPTTGPDATAPDVARNFAYQLTTNFLANGTLTSLQSKLMSVMSMSNISSMLGPAAQGAGSGIGQGAAVGLGLQDPNTSQSPMGGDVAMVARDFSYGLTSNFLANGTVSRLQAKAASLLGGGSNSSAGGMMSALQGISASKAAEGLARGLVDGAGQSVSNMGGFQAILSGANASEVMKQAVTPVFKSNNFDDTTGGVATSFGQGLGGQGVTLIAQMLGTMMSMASNGNMTSTPSGNTSGNGTSSGTAPLSPSSMGASSSNFSTPNMRSRFVLRRTSLPPKAPSLPKLKLDKRVDTSLNISEITSDLITGVNVTSIDVLLQRGVDSLTCTGVGGFAQVFSGLKASGSIPSMLAAGGSSVMLPNATFTIESQDNEFKVNPSTMDITVNGIGINRLTLLIVAHAFLVILAYFIAIPFALLLTSGNEIAAMLGRPHIWAQASKYRFYIWCFGVLPLSLGGLVLGIILLGTASHGKTFHGILGFAAITLTFVAFILEMRFNASIKALQLLRGVVLGAVLGAANVAFVTGFVDIQRISLCTVQLPDAVLIGAAMNVASTFTTGTTVVAVKMYIKKWMGREMRGVPGMADEGGMGMEKSGFEDDNEKLSFKEKIKVLRG</sequence>
<keyword evidence="2" id="KW-1133">Transmembrane helix</keyword>
<feature type="transmembrane region" description="Helical" evidence="2">
    <location>
        <begin position="992"/>
        <end position="1013"/>
    </location>
</feature>
<evidence type="ECO:0000256" key="2">
    <source>
        <dbReference type="SAM" id="Phobius"/>
    </source>
</evidence>
<protein>
    <recommendedName>
        <fullName evidence="5">Cytochrome b561 domain-containing protein</fullName>
    </recommendedName>
</protein>
<dbReference type="VEuPathDB" id="FungiDB:MFRU_020g00040"/>
<feature type="region of interest" description="Disordered" evidence="1">
    <location>
        <begin position="670"/>
        <end position="710"/>
    </location>
</feature>
<evidence type="ECO:0000256" key="1">
    <source>
        <dbReference type="SAM" id="MobiDB-lite"/>
    </source>
</evidence>
<feature type="transmembrane region" description="Helical" evidence="2">
    <location>
        <begin position="839"/>
        <end position="867"/>
    </location>
</feature>
<feature type="compositionally biased region" description="Low complexity" evidence="1">
    <location>
        <begin position="671"/>
        <end position="708"/>
    </location>
</feature>
<keyword evidence="2" id="KW-0472">Membrane</keyword>
<evidence type="ECO:0008006" key="5">
    <source>
        <dbReference type="Google" id="ProtNLM"/>
    </source>
</evidence>
<reference evidence="3 4" key="1">
    <citation type="submission" date="2019-06" db="EMBL/GenBank/DDBJ databases">
        <title>Genome Sequence of the Brown Rot Fungal Pathogen Monilinia fructicola.</title>
        <authorList>
            <person name="De Miccolis Angelini R.M."/>
            <person name="Landi L."/>
            <person name="Abate D."/>
            <person name="Pollastro S."/>
            <person name="Romanazzi G."/>
            <person name="Faretra F."/>
        </authorList>
    </citation>
    <scope>NUCLEOTIDE SEQUENCE [LARGE SCALE GENOMIC DNA]</scope>
    <source>
        <strain evidence="3 4">Mfrc123</strain>
    </source>
</reference>
<gene>
    <name evidence="3" type="ORF">EYC84_004715</name>
</gene>
<feature type="transmembrane region" description="Helical" evidence="2">
    <location>
        <begin position="919"/>
        <end position="938"/>
    </location>
</feature>
<feature type="transmembrane region" description="Helical" evidence="2">
    <location>
        <begin position="888"/>
        <end position="913"/>
    </location>
</feature>
<proteinExistence type="predicted"/>
<feature type="transmembrane region" description="Helical" evidence="2">
    <location>
        <begin position="950"/>
        <end position="972"/>
    </location>
</feature>
<keyword evidence="4" id="KW-1185">Reference proteome</keyword>
<name>A0A5M9K449_MONFR</name>